<reference evidence="3" key="1">
    <citation type="journal article" date="2019" name="Int. J. Syst. Evol. Microbiol.">
        <title>The Global Catalogue of Microorganisms (GCM) 10K type strain sequencing project: providing services to taxonomists for standard genome sequencing and annotation.</title>
        <authorList>
            <consortium name="The Broad Institute Genomics Platform"/>
            <consortium name="The Broad Institute Genome Sequencing Center for Infectious Disease"/>
            <person name="Wu L."/>
            <person name="Ma J."/>
        </authorList>
    </citation>
    <scope>NUCLEOTIDE SEQUENCE [LARGE SCALE GENOMIC DNA]</scope>
    <source>
        <strain evidence="3">CECT 7069</strain>
    </source>
</reference>
<evidence type="ECO:0000313" key="2">
    <source>
        <dbReference type="EMBL" id="MDN3590074.1"/>
    </source>
</evidence>
<comment type="caution">
    <text evidence="2">The sequence shown here is derived from an EMBL/GenBank/DDBJ whole genome shotgun (WGS) entry which is preliminary data.</text>
</comment>
<dbReference type="Proteomes" id="UP001224644">
    <property type="component" value="Unassembled WGS sequence"/>
</dbReference>
<dbReference type="EMBL" id="JAUFPX010000002">
    <property type="protein sequence ID" value="MDN3590074.1"/>
    <property type="molecule type" value="Genomic_DNA"/>
</dbReference>
<dbReference type="InterPro" id="IPR038694">
    <property type="entry name" value="DUF427_sf"/>
</dbReference>
<feature type="domain" description="DUF427" evidence="1">
    <location>
        <begin position="19"/>
        <end position="111"/>
    </location>
</feature>
<name>A0ABT8BDB7_9HYPH</name>
<dbReference type="InterPro" id="IPR007361">
    <property type="entry name" value="DUF427"/>
</dbReference>
<protein>
    <submittedName>
        <fullName evidence="2">DUF427 domain-containing protein</fullName>
    </submittedName>
</protein>
<gene>
    <name evidence="2" type="ORF">QWZ12_05535</name>
</gene>
<dbReference type="PANTHER" id="PTHR34310:SF9">
    <property type="entry name" value="BLR5716 PROTEIN"/>
    <property type="match status" value="1"/>
</dbReference>
<accession>A0ABT8BDB7</accession>
<proteinExistence type="predicted"/>
<evidence type="ECO:0000313" key="3">
    <source>
        <dbReference type="Proteomes" id="UP001224644"/>
    </source>
</evidence>
<dbReference type="PANTHER" id="PTHR34310">
    <property type="entry name" value="DUF427 DOMAIN PROTEIN (AFU_ORTHOLOGUE AFUA_3G02220)"/>
    <property type="match status" value="1"/>
</dbReference>
<organism evidence="2 3">
    <name type="scientific">Methylobacterium adhaesivum</name>
    <dbReference type="NCBI Taxonomy" id="333297"/>
    <lineage>
        <taxon>Bacteria</taxon>
        <taxon>Pseudomonadati</taxon>
        <taxon>Pseudomonadota</taxon>
        <taxon>Alphaproteobacteria</taxon>
        <taxon>Hyphomicrobiales</taxon>
        <taxon>Methylobacteriaceae</taxon>
        <taxon>Methylobacterium</taxon>
    </lineage>
</organism>
<dbReference type="Pfam" id="PF04248">
    <property type="entry name" value="NTP_transf_9"/>
    <property type="match status" value="1"/>
</dbReference>
<keyword evidence="3" id="KW-1185">Reference proteome</keyword>
<evidence type="ECO:0000259" key="1">
    <source>
        <dbReference type="Pfam" id="PF04248"/>
    </source>
</evidence>
<dbReference type="RefSeq" id="WP_238221402.1">
    <property type="nucleotide sequence ID" value="NZ_BPQD01000001.1"/>
</dbReference>
<dbReference type="Gene3D" id="2.170.150.40">
    <property type="entry name" value="Domain of unknown function (DUF427)"/>
    <property type="match status" value="1"/>
</dbReference>
<sequence length="120" mass="13275">MKQPGPDHPITITPHTGRVRVRVGGVTVAETNAALVLTEAAYPPVFYIPRADARWDHFVPSSRRSHCPYKGDAGYFSLSADGTERPDAVWTYETPYPAVAAIRDHLAFYPDRVDAIEVLP</sequence>